<keyword evidence="1" id="KW-1133">Transmembrane helix</keyword>
<dbReference type="EMBL" id="JACYFG010000036">
    <property type="protein sequence ID" value="MBD5780304.1"/>
    <property type="molecule type" value="Genomic_DNA"/>
</dbReference>
<keyword evidence="1" id="KW-0472">Membrane</keyword>
<dbReference type="RefSeq" id="WP_191617416.1">
    <property type="nucleotide sequence ID" value="NZ_JACYFG010000036.1"/>
</dbReference>
<reference evidence="2" key="1">
    <citation type="submission" date="2020-09" db="EMBL/GenBank/DDBJ databases">
        <title>Pelagicoccus enzymogenes sp. nov. with an EPS production, isolated from marine sediment.</title>
        <authorList>
            <person name="Feng X."/>
        </authorList>
    </citation>
    <scope>NUCLEOTIDE SEQUENCE</scope>
    <source>
        <strain evidence="2">NFK12</strain>
    </source>
</reference>
<organism evidence="2 3">
    <name type="scientific">Pelagicoccus enzymogenes</name>
    <dbReference type="NCBI Taxonomy" id="2773457"/>
    <lineage>
        <taxon>Bacteria</taxon>
        <taxon>Pseudomonadati</taxon>
        <taxon>Verrucomicrobiota</taxon>
        <taxon>Opitutia</taxon>
        <taxon>Puniceicoccales</taxon>
        <taxon>Pelagicoccaceae</taxon>
        <taxon>Pelagicoccus</taxon>
    </lineage>
</organism>
<gene>
    <name evidence="2" type="ORF">IEN85_12445</name>
</gene>
<feature type="transmembrane region" description="Helical" evidence="1">
    <location>
        <begin position="6"/>
        <end position="27"/>
    </location>
</feature>
<dbReference type="AlphaFoldDB" id="A0A927F9G5"/>
<sequence>MGRKSAIGSAILVGLLAACYFLYSYIVGFEKESLARKLPSDSYASLSVRHLRKLGLAFATDDQLQSSVQVIQAIGKILEKSIPSFDLPGEDPEIDEALLLELGKHFKTQLTLAALPGESYSPIGYALLSDFYGLESDFKSTLEEITRQASTSSGIELRWISDQWHEIPIQRLNSSLSQIDPDLPDLDLCWAVFQDTLYFCSQKETLEKLLLHAKEAGNESLEDAMAKHDIHFHLQGSPDLTLFINAHPSLRRLADSAQSDLIQAGGMAAGFSPHTFIEALQLNELDSFAIAMTFTGERHSYSGFTYNPPIPILESLHPLESQRLPPPQKTPIYAYEAAGLDAGKALLHLKEAFLKAAPVATFPYIGLRSKIKFDTGIDLESSIGNAFEPEAVFLQTIDFGTGRNLYGDVQEQVVLDYAYRFSLKHGQTLTKLIDSQLPKLQQFIALDFYREDGILYLNGDSDYTLTSDRFALYYENEYIIFGRGTLKSFHYLLNSSMPSKIETLAPKQNPDVVVGHGGLSAQNLPASLFQLSAVLYQQVNNTPNIPTAFMDFDWASLTALEQRRASSTYHLDGHLFRVSQQLD</sequence>
<name>A0A927F9G5_9BACT</name>
<proteinExistence type="predicted"/>
<evidence type="ECO:0000313" key="2">
    <source>
        <dbReference type="EMBL" id="MBD5780304.1"/>
    </source>
</evidence>
<dbReference type="PROSITE" id="PS51257">
    <property type="entry name" value="PROKAR_LIPOPROTEIN"/>
    <property type="match status" value="1"/>
</dbReference>
<keyword evidence="1" id="KW-0812">Transmembrane</keyword>
<accession>A0A927F9G5</accession>
<dbReference type="Proteomes" id="UP000622317">
    <property type="component" value="Unassembled WGS sequence"/>
</dbReference>
<keyword evidence="3" id="KW-1185">Reference proteome</keyword>
<evidence type="ECO:0000256" key="1">
    <source>
        <dbReference type="SAM" id="Phobius"/>
    </source>
</evidence>
<evidence type="ECO:0000313" key="3">
    <source>
        <dbReference type="Proteomes" id="UP000622317"/>
    </source>
</evidence>
<protein>
    <submittedName>
        <fullName evidence="2">Uncharacterized protein</fullName>
    </submittedName>
</protein>
<comment type="caution">
    <text evidence="2">The sequence shown here is derived from an EMBL/GenBank/DDBJ whole genome shotgun (WGS) entry which is preliminary data.</text>
</comment>